<gene>
    <name evidence="10" type="ORF">B7H17_05495</name>
</gene>
<dbReference type="GO" id="GO:0005886">
    <property type="term" value="C:plasma membrane"/>
    <property type="evidence" value="ECO:0007669"/>
    <property type="project" value="UniProtKB-SubCell"/>
</dbReference>
<dbReference type="SUPFAM" id="SSF160355">
    <property type="entry name" value="Bacterial polysaccharide co-polymerase-like"/>
    <property type="match status" value="2"/>
</dbReference>
<feature type="domain" description="Tyrosine-protein kinase G-rich" evidence="9">
    <location>
        <begin position="358"/>
        <end position="396"/>
    </location>
</feature>
<keyword evidence="4 7" id="KW-1133">Transmembrane helix</keyword>
<feature type="domain" description="Polysaccharide chain length determinant N-terminal" evidence="8">
    <location>
        <begin position="2"/>
        <end position="49"/>
    </location>
</feature>
<name>A0A1X1A2V2_PSEPU</name>
<dbReference type="PANTHER" id="PTHR32309:SF13">
    <property type="entry name" value="FERRIC ENTEROBACTIN TRANSPORT PROTEIN FEPE"/>
    <property type="match status" value="1"/>
</dbReference>
<keyword evidence="6" id="KW-0175">Coiled coil</keyword>
<evidence type="ECO:0000259" key="8">
    <source>
        <dbReference type="Pfam" id="PF02706"/>
    </source>
</evidence>
<accession>A0A1X1A2V2</accession>
<evidence type="ECO:0000256" key="3">
    <source>
        <dbReference type="ARBA" id="ARBA00022692"/>
    </source>
</evidence>
<dbReference type="Gene3D" id="3.30.1890.10">
    <property type="entry name" value="FepE-like"/>
    <property type="match status" value="2"/>
</dbReference>
<feature type="coiled-coil region" evidence="6">
    <location>
        <begin position="197"/>
        <end position="224"/>
    </location>
</feature>
<evidence type="ECO:0000256" key="1">
    <source>
        <dbReference type="ARBA" id="ARBA00004651"/>
    </source>
</evidence>
<keyword evidence="5 7" id="KW-0472">Membrane</keyword>
<evidence type="ECO:0000256" key="4">
    <source>
        <dbReference type="ARBA" id="ARBA00022989"/>
    </source>
</evidence>
<dbReference type="Pfam" id="PF02706">
    <property type="entry name" value="Wzz"/>
    <property type="match status" value="1"/>
</dbReference>
<dbReference type="Proteomes" id="UP000193675">
    <property type="component" value="Unassembled WGS sequence"/>
</dbReference>
<evidence type="ECO:0000256" key="7">
    <source>
        <dbReference type="SAM" id="Phobius"/>
    </source>
</evidence>
<feature type="transmembrane region" description="Helical" evidence="7">
    <location>
        <begin position="375"/>
        <end position="394"/>
    </location>
</feature>
<comment type="subcellular location">
    <subcellularLocation>
        <location evidence="1">Cell membrane</location>
        <topology evidence="1">Multi-pass membrane protein</topology>
    </subcellularLocation>
</comment>
<dbReference type="InterPro" id="IPR050445">
    <property type="entry name" value="Bact_polysacc_biosynth/exp"/>
</dbReference>
<keyword evidence="3 7" id="KW-0812">Transmembrane</keyword>
<comment type="caution">
    <text evidence="10">The sequence shown here is derived from an EMBL/GenBank/DDBJ whole genome shotgun (WGS) entry which is preliminary data.</text>
</comment>
<sequence length="420" mass="47178">MLRSVWRQKLLIGAVTACCTVAAAIYAFTVVPKYEVNTVLRPVALNDLDELNRTKVYSLPPKEALRRVGSALDSYDTRLGYFRSNAALQGAFMTDGRTLEQAFEDFNFKALKLIQPDPKKTDLLQSFIGLEMQYPEGLDGKSTLNGLVEFAIERERQQISKDLEIIIKNRIKEVDAQLEIAKIDYSASKDSKIAELLEADTLKRAKLNDELRALRLQLKLRRENRIAQLSEAITIAKSLGLKRPSTPSSLGQTGTEFAGNVIRTEVINQHIPLYFMGTEALEAEQRALRNRSTDDFTDSRVAEIRKELLLLENNRKVQILRSRQNEELFLKGIEKLRAERARLAGINADMSKLQLVNIDQLAVDPLKPIWPKKSLILMVGMLVGGAIGLALALFRHLVLARPYPVKNIDMEVVTLGGPRA</sequence>
<evidence type="ECO:0000256" key="6">
    <source>
        <dbReference type="SAM" id="Coils"/>
    </source>
</evidence>
<keyword evidence="2" id="KW-1003">Cell membrane</keyword>
<protein>
    <submittedName>
        <fullName evidence="10">Chain-length determining protein</fullName>
    </submittedName>
</protein>
<dbReference type="AlphaFoldDB" id="A0A1X1A2V2"/>
<evidence type="ECO:0000259" key="9">
    <source>
        <dbReference type="Pfam" id="PF13807"/>
    </source>
</evidence>
<dbReference type="EMBL" id="NBWC01000007">
    <property type="protein sequence ID" value="ORL66208.1"/>
    <property type="molecule type" value="Genomic_DNA"/>
</dbReference>
<evidence type="ECO:0000256" key="2">
    <source>
        <dbReference type="ARBA" id="ARBA00022475"/>
    </source>
</evidence>
<dbReference type="PANTHER" id="PTHR32309">
    <property type="entry name" value="TYROSINE-PROTEIN KINASE"/>
    <property type="match status" value="1"/>
</dbReference>
<proteinExistence type="predicted"/>
<dbReference type="InterPro" id="IPR003856">
    <property type="entry name" value="LPS_length_determ_N"/>
</dbReference>
<dbReference type="Pfam" id="PF13807">
    <property type="entry name" value="GNVR"/>
    <property type="match status" value="1"/>
</dbReference>
<evidence type="ECO:0000313" key="10">
    <source>
        <dbReference type="EMBL" id="ORL66208.1"/>
    </source>
</evidence>
<dbReference type="InterPro" id="IPR032807">
    <property type="entry name" value="GNVR"/>
</dbReference>
<reference evidence="10 11" key="1">
    <citation type="submission" date="2017-04" db="EMBL/GenBank/DDBJ databases">
        <title>Presence of VIM-2 positive Pseudomonas species in chickens and their surrounding environment.</title>
        <authorList>
            <person name="Zhang R."/>
        </authorList>
    </citation>
    <scope>NUCLEOTIDE SEQUENCE [LARGE SCALE GENOMIC DNA]</scope>
    <source>
        <strain evidence="10 11">DZ-C18</strain>
    </source>
</reference>
<evidence type="ECO:0000313" key="11">
    <source>
        <dbReference type="Proteomes" id="UP000193675"/>
    </source>
</evidence>
<evidence type="ECO:0000256" key="5">
    <source>
        <dbReference type="ARBA" id="ARBA00023136"/>
    </source>
</evidence>
<organism evidence="10 11">
    <name type="scientific">Pseudomonas putida</name>
    <name type="common">Arthrobacter siderocapsulatus</name>
    <dbReference type="NCBI Taxonomy" id="303"/>
    <lineage>
        <taxon>Bacteria</taxon>
        <taxon>Pseudomonadati</taxon>
        <taxon>Pseudomonadota</taxon>
        <taxon>Gammaproteobacteria</taxon>
        <taxon>Pseudomonadales</taxon>
        <taxon>Pseudomonadaceae</taxon>
        <taxon>Pseudomonas</taxon>
    </lineage>
</organism>
<dbReference type="GO" id="GO:0004713">
    <property type="term" value="F:protein tyrosine kinase activity"/>
    <property type="evidence" value="ECO:0007669"/>
    <property type="project" value="TreeGrafter"/>
</dbReference>